<sequence length="299" mass="31332">MKKLKSMRLQVTKFTRGGLAMVALGLGVSTGSLALAAPTPAAGLATATANAVTPVRPITPAAQPVAAAQPAASEIRVQVVAETSATIGAPMSGRLSQFALRDGDRFRQGQVIARFVCAEKEGALAHARAVFDGRQIVNASKQRLHALGSTSDVEYKVAEADEEQAAADVKTAQTLVDTCVVAAPFTGRVSAVFAHNFQFLQTGAPLLDVLSDRNLDLEMIVPSMWLAWLKPGNTFNVAIDETGKTYPATLTRLSGKVDAVSRSIKVYGHIDNPPDTLLPGMSGRAVFTPPAGTAVSARQ</sequence>
<feature type="chain" id="PRO_5045695776" evidence="2">
    <location>
        <begin position="37"/>
        <end position="299"/>
    </location>
</feature>
<dbReference type="PANTHER" id="PTHR30469">
    <property type="entry name" value="MULTIDRUG RESISTANCE PROTEIN MDTA"/>
    <property type="match status" value="1"/>
</dbReference>
<dbReference type="RefSeq" id="WP_408178075.1">
    <property type="nucleotide sequence ID" value="NZ_JAQQEZ010000011.1"/>
</dbReference>
<evidence type="ECO:0000256" key="1">
    <source>
        <dbReference type="ARBA" id="ARBA00009477"/>
    </source>
</evidence>
<comment type="similarity">
    <text evidence="1">Belongs to the membrane fusion protein (MFP) (TC 8.A.1) family.</text>
</comment>
<protein>
    <submittedName>
        <fullName evidence="4">Efflux RND transporter periplasmic adaptor subunit</fullName>
    </submittedName>
</protein>
<evidence type="ECO:0000256" key="2">
    <source>
        <dbReference type="SAM" id="SignalP"/>
    </source>
</evidence>
<dbReference type="Gene3D" id="2.40.50.100">
    <property type="match status" value="1"/>
</dbReference>
<dbReference type="NCBIfam" id="TIGR01730">
    <property type="entry name" value="RND_mfp"/>
    <property type="match status" value="1"/>
</dbReference>
<evidence type="ECO:0000313" key="5">
    <source>
        <dbReference type="Proteomes" id="UP001629230"/>
    </source>
</evidence>
<proteinExistence type="inferred from homology"/>
<reference evidence="4 5" key="1">
    <citation type="journal article" date="2024" name="Chem. Sci.">
        <title>Discovery of megapolipeptins by genome mining of a Burkholderiales bacteria collection.</title>
        <authorList>
            <person name="Paulo B.S."/>
            <person name="Recchia M.J.J."/>
            <person name="Lee S."/>
            <person name="Fergusson C.H."/>
            <person name="Romanowski S.B."/>
            <person name="Hernandez A."/>
            <person name="Krull N."/>
            <person name="Liu D.Y."/>
            <person name="Cavanagh H."/>
            <person name="Bos A."/>
            <person name="Gray C.A."/>
            <person name="Murphy B.T."/>
            <person name="Linington R.G."/>
            <person name="Eustaquio A.S."/>
        </authorList>
    </citation>
    <scope>NUCLEOTIDE SEQUENCE [LARGE SCALE GENOMIC DNA]</scope>
    <source>
        <strain evidence="4 5">RL17-350-BIC-A</strain>
    </source>
</reference>
<accession>A0ABW9AQJ1</accession>
<keyword evidence="2" id="KW-0732">Signal</keyword>
<dbReference type="SUPFAM" id="SSF111369">
    <property type="entry name" value="HlyD-like secretion proteins"/>
    <property type="match status" value="1"/>
</dbReference>
<feature type="signal peptide" evidence="2">
    <location>
        <begin position="1"/>
        <end position="36"/>
    </location>
</feature>
<name>A0ABW9AQJ1_9BURK</name>
<gene>
    <name evidence="4" type="ORF">PQR57_17660</name>
</gene>
<dbReference type="Proteomes" id="UP001629230">
    <property type="component" value="Unassembled WGS sequence"/>
</dbReference>
<evidence type="ECO:0000313" key="4">
    <source>
        <dbReference type="EMBL" id="MFM0002850.1"/>
    </source>
</evidence>
<dbReference type="Gene3D" id="1.10.287.470">
    <property type="entry name" value="Helix hairpin bin"/>
    <property type="match status" value="1"/>
</dbReference>
<dbReference type="InterPro" id="IPR006143">
    <property type="entry name" value="RND_pump_MFP"/>
</dbReference>
<dbReference type="InterPro" id="IPR058792">
    <property type="entry name" value="Beta-barrel_RND_2"/>
</dbReference>
<organism evidence="4 5">
    <name type="scientific">Paraburkholderia dipogonis</name>
    <dbReference type="NCBI Taxonomy" id="1211383"/>
    <lineage>
        <taxon>Bacteria</taxon>
        <taxon>Pseudomonadati</taxon>
        <taxon>Pseudomonadota</taxon>
        <taxon>Betaproteobacteria</taxon>
        <taxon>Burkholderiales</taxon>
        <taxon>Burkholderiaceae</taxon>
        <taxon>Paraburkholderia</taxon>
    </lineage>
</organism>
<comment type="caution">
    <text evidence="4">The sequence shown here is derived from an EMBL/GenBank/DDBJ whole genome shotgun (WGS) entry which is preliminary data.</text>
</comment>
<dbReference type="EMBL" id="JAQQEZ010000011">
    <property type="protein sequence ID" value="MFM0002850.1"/>
    <property type="molecule type" value="Genomic_DNA"/>
</dbReference>
<feature type="domain" description="CusB-like beta-barrel" evidence="3">
    <location>
        <begin position="218"/>
        <end position="288"/>
    </location>
</feature>
<dbReference type="Gene3D" id="2.40.30.170">
    <property type="match status" value="1"/>
</dbReference>
<dbReference type="Pfam" id="PF25954">
    <property type="entry name" value="Beta-barrel_RND_2"/>
    <property type="match status" value="1"/>
</dbReference>
<evidence type="ECO:0000259" key="3">
    <source>
        <dbReference type="Pfam" id="PF25954"/>
    </source>
</evidence>
<keyword evidence="5" id="KW-1185">Reference proteome</keyword>
<dbReference type="PANTHER" id="PTHR30469:SF15">
    <property type="entry name" value="HLYD FAMILY OF SECRETION PROTEINS"/>
    <property type="match status" value="1"/>
</dbReference>